<protein>
    <recommendedName>
        <fullName evidence="11">Murein endopeptidase K</fullName>
    </recommendedName>
</protein>
<keyword evidence="6" id="KW-0378">Hydrolase</keyword>
<name>A0ABZ0SCK9_9GAMM</name>
<keyword evidence="8" id="KW-0482">Metalloprotease</keyword>
<dbReference type="InterPro" id="IPR009045">
    <property type="entry name" value="Zn_M74/Hedgehog-like"/>
</dbReference>
<dbReference type="Gene3D" id="3.30.1380.10">
    <property type="match status" value="1"/>
</dbReference>
<evidence type="ECO:0000256" key="11">
    <source>
        <dbReference type="ARBA" id="ARBA00093666"/>
    </source>
</evidence>
<keyword evidence="4" id="KW-0479">Metal-binding</keyword>
<dbReference type="CDD" id="cd14844">
    <property type="entry name" value="Zn-DD-carboxypeptidase_like"/>
    <property type="match status" value="1"/>
</dbReference>
<keyword evidence="5" id="KW-0732">Signal</keyword>
<evidence type="ECO:0000256" key="6">
    <source>
        <dbReference type="ARBA" id="ARBA00022801"/>
    </source>
</evidence>
<keyword evidence="9" id="KW-0961">Cell wall biogenesis/degradation</keyword>
<dbReference type="EMBL" id="CP121472">
    <property type="protein sequence ID" value="WPL18044.1"/>
    <property type="molecule type" value="Genomic_DNA"/>
</dbReference>
<proteinExistence type="inferred from homology"/>
<dbReference type="RefSeq" id="WP_328983838.1">
    <property type="nucleotide sequence ID" value="NZ_CP121472.1"/>
</dbReference>
<keyword evidence="13" id="KW-1185">Reference proteome</keyword>
<evidence type="ECO:0000256" key="9">
    <source>
        <dbReference type="ARBA" id="ARBA00023316"/>
    </source>
</evidence>
<keyword evidence="3" id="KW-0645">Protease</keyword>
<keyword evidence="7" id="KW-0862">Zinc</keyword>
<dbReference type="Proteomes" id="UP001432180">
    <property type="component" value="Chromosome"/>
</dbReference>
<dbReference type="PANTHER" id="PTHR37425:SF1">
    <property type="entry name" value="OUTER MEMBRANE PROTEIN"/>
    <property type="match status" value="1"/>
</dbReference>
<evidence type="ECO:0000256" key="1">
    <source>
        <dbReference type="ARBA" id="ARBA00001947"/>
    </source>
</evidence>
<dbReference type="InterPro" id="IPR010275">
    <property type="entry name" value="MepK"/>
</dbReference>
<dbReference type="PANTHER" id="PTHR37425">
    <property type="match status" value="1"/>
</dbReference>
<comment type="cofactor">
    <cofactor evidence="1">
        <name>Zn(2+)</name>
        <dbReference type="ChEBI" id="CHEBI:29105"/>
    </cofactor>
</comment>
<accession>A0ABZ0SCK9</accession>
<evidence type="ECO:0000256" key="5">
    <source>
        <dbReference type="ARBA" id="ARBA00022729"/>
    </source>
</evidence>
<evidence type="ECO:0000256" key="4">
    <source>
        <dbReference type="ARBA" id="ARBA00022723"/>
    </source>
</evidence>
<evidence type="ECO:0000313" key="12">
    <source>
        <dbReference type="EMBL" id="WPL18044.1"/>
    </source>
</evidence>
<organism evidence="12 13">
    <name type="scientific">Thiorhodovibrio winogradskyi</name>
    <dbReference type="NCBI Taxonomy" id="77007"/>
    <lineage>
        <taxon>Bacteria</taxon>
        <taxon>Pseudomonadati</taxon>
        <taxon>Pseudomonadota</taxon>
        <taxon>Gammaproteobacteria</taxon>
        <taxon>Chromatiales</taxon>
        <taxon>Chromatiaceae</taxon>
        <taxon>Thiorhodovibrio</taxon>
    </lineage>
</organism>
<dbReference type="Pfam" id="PF05951">
    <property type="entry name" value="Peptidase_M15_2"/>
    <property type="match status" value="1"/>
</dbReference>
<dbReference type="SUPFAM" id="SSF55166">
    <property type="entry name" value="Hedgehog/DD-peptidase"/>
    <property type="match status" value="1"/>
</dbReference>
<evidence type="ECO:0000256" key="3">
    <source>
        <dbReference type="ARBA" id="ARBA00022670"/>
    </source>
</evidence>
<evidence type="ECO:0000313" key="13">
    <source>
        <dbReference type="Proteomes" id="UP001432180"/>
    </source>
</evidence>
<evidence type="ECO:0000256" key="8">
    <source>
        <dbReference type="ARBA" id="ARBA00023049"/>
    </source>
</evidence>
<sequence>MNRRYFLGFALSTTATSVFAAKHRPQVRCLRLHHLHTEERLDIDYRTGNYYHRSALARLNDFLKDFRTGDKTQIDPRLFDTLFDLQDRLDQDGALFQIVSAYRSPHTNAMLRRTSGGVAKRSFHMSGRALDIRMAETPTSTVCKTALQLARGGVGYYPKSDFLHLDTGRVRHWGV</sequence>
<reference evidence="12 13" key="1">
    <citation type="journal article" date="2023" name="Microorganisms">
        <title>Thiorhodovibrio frisius and Trv. litoralis spp. nov., Two Novel Members from a Clade of Fastidious Purple Sulfur Bacteria That Exhibit Unique Red-Shifted Light-Harvesting Capabilities.</title>
        <authorList>
            <person name="Methner A."/>
            <person name="Kuzyk S.B."/>
            <person name="Petersen J."/>
            <person name="Bauer S."/>
            <person name="Brinkmann H."/>
            <person name="Sichau K."/>
            <person name="Wanner G."/>
            <person name="Wolf J."/>
            <person name="Neumann-Schaal M."/>
            <person name="Henke P."/>
            <person name="Tank M."/>
            <person name="Sproer C."/>
            <person name="Bunk B."/>
            <person name="Overmann J."/>
        </authorList>
    </citation>
    <scope>NUCLEOTIDE SEQUENCE [LARGE SCALE GENOMIC DNA]</scope>
    <source>
        <strain evidence="12 13">DSM 6702</strain>
    </source>
</reference>
<evidence type="ECO:0000256" key="2">
    <source>
        <dbReference type="ARBA" id="ARBA00004776"/>
    </source>
</evidence>
<evidence type="ECO:0000256" key="10">
    <source>
        <dbReference type="ARBA" id="ARBA00093448"/>
    </source>
</evidence>
<comment type="pathway">
    <text evidence="2">Cell wall biogenesis; cell wall polysaccharide biosynthesis.</text>
</comment>
<comment type="similarity">
    <text evidence="10">Belongs to the peptidase M15 family.</text>
</comment>
<gene>
    <name evidence="12" type="ORF">Thiowin_03095</name>
</gene>
<evidence type="ECO:0000256" key="7">
    <source>
        <dbReference type="ARBA" id="ARBA00022833"/>
    </source>
</evidence>